<name>A0A8J2JMG6_9HEXA</name>
<sequence>MTGCGRTIG</sequence>
<feature type="non-terminal residue" evidence="1">
    <location>
        <position position="1"/>
    </location>
</feature>
<dbReference type="Proteomes" id="UP000708208">
    <property type="component" value="Unassembled WGS sequence"/>
</dbReference>
<gene>
    <name evidence="1" type="ORF">AFUS01_LOCUS11536</name>
</gene>
<comment type="caution">
    <text evidence="1">The sequence shown here is derived from an EMBL/GenBank/DDBJ whole genome shotgun (WGS) entry which is preliminary data.</text>
</comment>
<proteinExistence type="predicted"/>
<organism evidence="1 2">
    <name type="scientific">Allacma fusca</name>
    <dbReference type="NCBI Taxonomy" id="39272"/>
    <lineage>
        <taxon>Eukaryota</taxon>
        <taxon>Metazoa</taxon>
        <taxon>Ecdysozoa</taxon>
        <taxon>Arthropoda</taxon>
        <taxon>Hexapoda</taxon>
        <taxon>Collembola</taxon>
        <taxon>Symphypleona</taxon>
        <taxon>Sminthuridae</taxon>
        <taxon>Allacma</taxon>
    </lineage>
</organism>
<dbReference type="EMBL" id="CAJVCH010088898">
    <property type="protein sequence ID" value="CAG7722397.1"/>
    <property type="molecule type" value="Genomic_DNA"/>
</dbReference>
<keyword evidence="2" id="KW-1185">Reference proteome</keyword>
<evidence type="ECO:0000313" key="1">
    <source>
        <dbReference type="EMBL" id="CAG7722397.1"/>
    </source>
</evidence>
<protein>
    <submittedName>
        <fullName evidence="1">Uncharacterized protein</fullName>
    </submittedName>
</protein>
<reference evidence="1" key="1">
    <citation type="submission" date="2021-06" db="EMBL/GenBank/DDBJ databases">
        <authorList>
            <person name="Hodson N. C."/>
            <person name="Mongue J. A."/>
            <person name="Jaron S. K."/>
        </authorList>
    </citation>
    <scope>NUCLEOTIDE SEQUENCE</scope>
</reference>
<evidence type="ECO:0000313" key="2">
    <source>
        <dbReference type="Proteomes" id="UP000708208"/>
    </source>
</evidence>
<accession>A0A8J2JMG6</accession>